<dbReference type="WBParaSite" id="Hba_13433">
    <property type="protein sequence ID" value="Hba_13433"/>
    <property type="gene ID" value="Hba_13433"/>
</dbReference>
<evidence type="ECO:0000313" key="2">
    <source>
        <dbReference type="WBParaSite" id="Hba_13433"/>
    </source>
</evidence>
<keyword evidence="1" id="KW-1185">Reference proteome</keyword>
<protein>
    <submittedName>
        <fullName evidence="2">Transposase</fullName>
    </submittedName>
</protein>
<accession>A0A1I7X784</accession>
<evidence type="ECO:0000313" key="1">
    <source>
        <dbReference type="Proteomes" id="UP000095283"/>
    </source>
</evidence>
<name>A0A1I7X784_HETBA</name>
<sequence length="40" mass="4879">MYRKRNNVSWKKSSVAFNEPFYTHPAFSCHLYTAWQPKRT</sequence>
<dbReference type="AlphaFoldDB" id="A0A1I7X784"/>
<reference evidence="2" key="1">
    <citation type="submission" date="2016-11" db="UniProtKB">
        <authorList>
            <consortium name="WormBaseParasite"/>
        </authorList>
    </citation>
    <scope>IDENTIFICATION</scope>
</reference>
<dbReference type="Proteomes" id="UP000095283">
    <property type="component" value="Unplaced"/>
</dbReference>
<organism evidence="1 2">
    <name type="scientific">Heterorhabditis bacteriophora</name>
    <name type="common">Entomopathogenic nematode worm</name>
    <dbReference type="NCBI Taxonomy" id="37862"/>
    <lineage>
        <taxon>Eukaryota</taxon>
        <taxon>Metazoa</taxon>
        <taxon>Ecdysozoa</taxon>
        <taxon>Nematoda</taxon>
        <taxon>Chromadorea</taxon>
        <taxon>Rhabditida</taxon>
        <taxon>Rhabditina</taxon>
        <taxon>Rhabditomorpha</taxon>
        <taxon>Strongyloidea</taxon>
        <taxon>Heterorhabditidae</taxon>
        <taxon>Heterorhabditis</taxon>
    </lineage>
</organism>
<proteinExistence type="predicted"/>